<dbReference type="InterPro" id="IPR029058">
    <property type="entry name" value="AB_hydrolase_fold"/>
</dbReference>
<name>A0ABP9ECJ6_9PSEU</name>
<feature type="signal peptide" evidence="2">
    <location>
        <begin position="1"/>
        <end position="20"/>
    </location>
</feature>
<feature type="region of interest" description="Disordered" evidence="1">
    <location>
        <begin position="97"/>
        <end position="122"/>
    </location>
</feature>
<dbReference type="Proteomes" id="UP001500457">
    <property type="component" value="Unassembled WGS sequence"/>
</dbReference>
<dbReference type="GO" id="GO:0016787">
    <property type="term" value="F:hydrolase activity"/>
    <property type="evidence" value="ECO:0007669"/>
    <property type="project" value="UniProtKB-KW"/>
</dbReference>
<comment type="caution">
    <text evidence="4">The sequence shown here is derived from an EMBL/GenBank/DDBJ whole genome shotgun (WGS) entry which is preliminary data.</text>
</comment>
<dbReference type="SUPFAM" id="SSF53474">
    <property type="entry name" value="alpha/beta-Hydrolases"/>
    <property type="match status" value="1"/>
</dbReference>
<dbReference type="PANTHER" id="PTHR43798">
    <property type="entry name" value="MONOACYLGLYCEROL LIPASE"/>
    <property type="match status" value="1"/>
</dbReference>
<dbReference type="InterPro" id="IPR050266">
    <property type="entry name" value="AB_hydrolase_sf"/>
</dbReference>
<feature type="chain" id="PRO_5045982476" evidence="2">
    <location>
        <begin position="21"/>
        <end position="318"/>
    </location>
</feature>
<accession>A0ABP9ECJ6</accession>
<dbReference type="InterPro" id="IPR000073">
    <property type="entry name" value="AB_hydrolase_1"/>
</dbReference>
<gene>
    <name evidence="4" type="ORF">GCM10023203_23020</name>
</gene>
<dbReference type="Gene3D" id="3.40.50.1820">
    <property type="entry name" value="alpha/beta hydrolase"/>
    <property type="match status" value="1"/>
</dbReference>
<evidence type="ECO:0000313" key="4">
    <source>
        <dbReference type="EMBL" id="GAA4872717.1"/>
    </source>
</evidence>
<protein>
    <submittedName>
        <fullName evidence="4">Alpha/beta hydrolase</fullName>
    </submittedName>
</protein>
<keyword evidence="5" id="KW-1185">Reference proteome</keyword>
<feature type="domain" description="AB hydrolase-1" evidence="3">
    <location>
        <begin position="55"/>
        <end position="295"/>
    </location>
</feature>
<keyword evidence="4" id="KW-0378">Hydrolase</keyword>
<reference evidence="5" key="1">
    <citation type="journal article" date="2019" name="Int. J. Syst. Evol. Microbiol.">
        <title>The Global Catalogue of Microorganisms (GCM) 10K type strain sequencing project: providing services to taxonomists for standard genome sequencing and annotation.</title>
        <authorList>
            <consortium name="The Broad Institute Genomics Platform"/>
            <consortium name="The Broad Institute Genome Sequencing Center for Infectious Disease"/>
            <person name="Wu L."/>
            <person name="Ma J."/>
        </authorList>
    </citation>
    <scope>NUCLEOTIDE SEQUENCE [LARGE SCALE GENOMIC DNA]</scope>
    <source>
        <strain evidence="5">JCM 17983</strain>
    </source>
</reference>
<proteinExistence type="predicted"/>
<evidence type="ECO:0000259" key="3">
    <source>
        <dbReference type="Pfam" id="PF12697"/>
    </source>
</evidence>
<keyword evidence="2" id="KW-0732">Signal</keyword>
<evidence type="ECO:0000256" key="1">
    <source>
        <dbReference type="SAM" id="MobiDB-lite"/>
    </source>
</evidence>
<organism evidence="4 5">
    <name type="scientific">Actinomycetospora straminea</name>
    <dbReference type="NCBI Taxonomy" id="663607"/>
    <lineage>
        <taxon>Bacteria</taxon>
        <taxon>Bacillati</taxon>
        <taxon>Actinomycetota</taxon>
        <taxon>Actinomycetes</taxon>
        <taxon>Pseudonocardiales</taxon>
        <taxon>Pseudonocardiaceae</taxon>
        <taxon>Actinomycetospora</taxon>
    </lineage>
</organism>
<dbReference type="Pfam" id="PF12697">
    <property type="entry name" value="Abhydrolase_6"/>
    <property type="match status" value="1"/>
</dbReference>
<dbReference type="EMBL" id="BAABHQ010000005">
    <property type="protein sequence ID" value="GAA4872717.1"/>
    <property type="molecule type" value="Genomic_DNA"/>
</dbReference>
<evidence type="ECO:0000313" key="5">
    <source>
        <dbReference type="Proteomes" id="UP001500457"/>
    </source>
</evidence>
<dbReference type="PANTHER" id="PTHR43798:SF33">
    <property type="entry name" value="HYDROLASE, PUTATIVE (AFU_ORTHOLOGUE AFUA_2G14860)-RELATED"/>
    <property type="match status" value="1"/>
</dbReference>
<evidence type="ECO:0000256" key="2">
    <source>
        <dbReference type="SAM" id="SignalP"/>
    </source>
</evidence>
<sequence>MLVAAAIALLLAAAGCGSVAASAPAPGDGDDGRLVDIGGGRRLYLECRGTGGPTVVLIAGYGNRGSAWDALSPSVPPPAVLPGVAAFTRVCAYDRPGTIGESIDDPADRSRSDPVPQPRPAEETVADLHSLLQAAQVPGPYVLAAHSLGGHYARLFQAAHPDDVAGMVLVDAAHERYDDELRSLLTPEQFADVQSSSSSLRETYPDFELVDTERTGALVARARAEGPLRPMPLAVLTRGRPVDVPLPGFPVAELEQRWQALQDDLATLTPHARHISAARSGHDIYQDEPALVVEAVRQVVTGAQSPDTWYGLTSCCAP</sequence>